<dbReference type="KEGG" id="fia:NA23_08085"/>
<dbReference type="InterPro" id="IPR014710">
    <property type="entry name" value="RmlC-like_jellyroll"/>
</dbReference>
<dbReference type="CDD" id="cd00038">
    <property type="entry name" value="CAP_ED"/>
    <property type="match status" value="1"/>
</dbReference>
<gene>
    <name evidence="2" type="ORF">NA23_08085</name>
</gene>
<dbReference type="InterPro" id="IPR018490">
    <property type="entry name" value="cNMP-bd_dom_sf"/>
</dbReference>
<protein>
    <submittedName>
        <fullName evidence="2">Crp/Fnr family transcriptional regulator</fullName>
    </submittedName>
</protein>
<dbReference type="Pfam" id="PF00027">
    <property type="entry name" value="cNMP_binding"/>
    <property type="match status" value="1"/>
</dbReference>
<reference evidence="2 3" key="1">
    <citation type="journal article" date="2015" name="Stand. Genomic Sci.">
        <title>Genome sequence of a native-feather degrading extremely thermophilic Eubacterium, Fervidobacterium islandicum AW-1.</title>
        <authorList>
            <person name="Lee Y.J."/>
            <person name="Jeong H."/>
            <person name="Park G.S."/>
            <person name="Kwak Y."/>
            <person name="Lee S.J."/>
            <person name="Lee S.J."/>
            <person name="Park M.K."/>
            <person name="Kim J.Y."/>
            <person name="Kang H.K."/>
            <person name="Shin J.H."/>
            <person name="Lee D.W."/>
        </authorList>
    </citation>
    <scope>NUCLEOTIDE SEQUENCE [LARGE SCALE GENOMIC DNA]</scope>
    <source>
        <strain evidence="2 3">AW-1</strain>
    </source>
</reference>
<evidence type="ECO:0000313" key="2">
    <source>
        <dbReference type="EMBL" id="AMW33201.1"/>
    </source>
</evidence>
<dbReference type="GO" id="GO:0005829">
    <property type="term" value="C:cytosol"/>
    <property type="evidence" value="ECO:0007669"/>
    <property type="project" value="TreeGrafter"/>
</dbReference>
<dbReference type="Gene3D" id="2.60.120.10">
    <property type="entry name" value="Jelly Rolls"/>
    <property type="match status" value="1"/>
</dbReference>
<dbReference type="PANTHER" id="PTHR24567">
    <property type="entry name" value="CRP FAMILY TRANSCRIPTIONAL REGULATORY PROTEIN"/>
    <property type="match status" value="1"/>
</dbReference>
<dbReference type="RefSeq" id="WP_033192178.1">
    <property type="nucleotide sequence ID" value="NZ_CP014334.2"/>
</dbReference>
<name>A0AAI8CMZ8_FERIS</name>
<evidence type="ECO:0000313" key="3">
    <source>
        <dbReference type="Proteomes" id="UP000093740"/>
    </source>
</evidence>
<accession>A0AAI8CMZ8</accession>
<proteinExistence type="predicted"/>
<feature type="domain" description="Cyclic nucleotide-binding" evidence="1">
    <location>
        <begin position="194"/>
        <end position="333"/>
    </location>
</feature>
<sequence>METFVLPAGTKIYDYMEVPRYLYYLIDGIVETKLFNRTMRIETGALGEWALFNLPSQEQVVSVSEVTLFAIKPDEIYNFEHTGKALKNIIPSVAARLLLIDSELTESQEIPTYVGPDRMRFFNKVHPGAYKITDSIFQDMLQVKSLYAAGYYKEAYDVIVKLMPQTINEELRKEIMIWHTLLSMILEPEKADVHFRRLSPKDYSEHLSYLYLTSFYKGGEKQEILEIYMKAGLHLPSETIVTLEGEVATEAFLVLKGYLKAVKLFEDREVLMSIVGPGEFVGEGAIMNSKTRMATLYSISPTDIIPLSTESIEKAALTNPGFILKICESQLRRIMQVKQLLEIKSQGNQIQRTIMAINYFKPIFGKAKVSVRDIAYLVDVNVERVIEEVKRMGYKIGIDGSIGV</sequence>
<dbReference type="GO" id="GO:0003700">
    <property type="term" value="F:DNA-binding transcription factor activity"/>
    <property type="evidence" value="ECO:0007669"/>
    <property type="project" value="TreeGrafter"/>
</dbReference>
<dbReference type="SMART" id="SM00100">
    <property type="entry name" value="cNMP"/>
    <property type="match status" value="1"/>
</dbReference>
<dbReference type="AlphaFoldDB" id="A0AAI8CMZ8"/>
<keyword evidence="3" id="KW-1185">Reference proteome</keyword>
<dbReference type="InterPro" id="IPR050397">
    <property type="entry name" value="Env_Response_Regulators"/>
</dbReference>
<organism evidence="2 3">
    <name type="scientific">Fervidobacterium islandicum</name>
    <dbReference type="NCBI Taxonomy" id="2423"/>
    <lineage>
        <taxon>Bacteria</taxon>
        <taxon>Thermotogati</taxon>
        <taxon>Thermotogota</taxon>
        <taxon>Thermotogae</taxon>
        <taxon>Thermotogales</taxon>
        <taxon>Fervidobacteriaceae</taxon>
        <taxon>Fervidobacterium</taxon>
    </lineage>
</organism>
<dbReference type="EMBL" id="CP014334">
    <property type="protein sequence ID" value="AMW33201.1"/>
    <property type="molecule type" value="Genomic_DNA"/>
</dbReference>
<dbReference type="PANTHER" id="PTHR24567:SF26">
    <property type="entry name" value="REGULATORY PROTEIN YEIL"/>
    <property type="match status" value="1"/>
</dbReference>
<dbReference type="InterPro" id="IPR000595">
    <property type="entry name" value="cNMP-bd_dom"/>
</dbReference>
<dbReference type="PROSITE" id="PS50042">
    <property type="entry name" value="CNMP_BINDING_3"/>
    <property type="match status" value="1"/>
</dbReference>
<dbReference type="SUPFAM" id="SSF51206">
    <property type="entry name" value="cAMP-binding domain-like"/>
    <property type="match status" value="2"/>
</dbReference>
<evidence type="ECO:0000259" key="1">
    <source>
        <dbReference type="PROSITE" id="PS50042"/>
    </source>
</evidence>
<dbReference type="Proteomes" id="UP000093740">
    <property type="component" value="Chromosome"/>
</dbReference>